<protein>
    <submittedName>
        <fullName evidence="1">Uncharacterized protein</fullName>
    </submittedName>
</protein>
<gene>
    <name evidence="1" type="ORF">Vadar_010552</name>
</gene>
<proteinExistence type="predicted"/>
<dbReference type="Proteomes" id="UP000828048">
    <property type="component" value="Chromosome 7"/>
</dbReference>
<comment type="caution">
    <text evidence="1">The sequence shown here is derived from an EMBL/GenBank/DDBJ whole genome shotgun (WGS) entry which is preliminary data.</text>
</comment>
<reference evidence="1 2" key="1">
    <citation type="journal article" date="2021" name="Hortic Res">
        <title>High-quality reference genome and annotation aids understanding of berry development for evergreen blueberry (Vaccinium darrowii).</title>
        <authorList>
            <person name="Yu J."/>
            <person name="Hulse-Kemp A.M."/>
            <person name="Babiker E."/>
            <person name="Staton M."/>
        </authorList>
    </citation>
    <scope>NUCLEOTIDE SEQUENCE [LARGE SCALE GENOMIC DNA]</scope>
    <source>
        <strain evidence="2">cv. NJ 8807/NJ 8810</strain>
        <tissue evidence="1">Young leaf</tissue>
    </source>
</reference>
<organism evidence="1 2">
    <name type="scientific">Vaccinium darrowii</name>
    <dbReference type="NCBI Taxonomy" id="229202"/>
    <lineage>
        <taxon>Eukaryota</taxon>
        <taxon>Viridiplantae</taxon>
        <taxon>Streptophyta</taxon>
        <taxon>Embryophyta</taxon>
        <taxon>Tracheophyta</taxon>
        <taxon>Spermatophyta</taxon>
        <taxon>Magnoliopsida</taxon>
        <taxon>eudicotyledons</taxon>
        <taxon>Gunneridae</taxon>
        <taxon>Pentapetalae</taxon>
        <taxon>asterids</taxon>
        <taxon>Ericales</taxon>
        <taxon>Ericaceae</taxon>
        <taxon>Vaccinioideae</taxon>
        <taxon>Vaccinieae</taxon>
        <taxon>Vaccinium</taxon>
    </lineage>
</organism>
<evidence type="ECO:0000313" key="1">
    <source>
        <dbReference type="EMBL" id="KAH7848937.1"/>
    </source>
</evidence>
<name>A0ACB7Y6N1_9ERIC</name>
<sequence length="206" mass="23135">MSKFLSVNDFVVWYEKVPGKVKSDVEAFLMDPINSVFIVEDVPGSLLLNPVKTFCWEKPVGGFFKLNTDGYFKMFADGSFAGGCAAVVRNHLGEFVCQTEWVLPFARSSLDVKFIGVYLGLLQCNTLGLRKMIIESDCKQLVQVLNSSLVPEEAELKEYRHLFKVLASFDDYKILHQYREGNLVANELGVNAMALCQGLAQPFEEN</sequence>
<accession>A0ACB7Y6N1</accession>
<dbReference type="EMBL" id="CM037157">
    <property type="protein sequence ID" value="KAH7848937.1"/>
    <property type="molecule type" value="Genomic_DNA"/>
</dbReference>
<keyword evidence="2" id="KW-1185">Reference proteome</keyword>
<evidence type="ECO:0000313" key="2">
    <source>
        <dbReference type="Proteomes" id="UP000828048"/>
    </source>
</evidence>